<protein>
    <submittedName>
        <fullName evidence="1">Uncharacterized protein</fullName>
    </submittedName>
</protein>
<dbReference type="RefSeq" id="WP_346820164.1">
    <property type="nucleotide sequence ID" value="NZ_JBDKWZ010000002.1"/>
</dbReference>
<dbReference type="Proteomes" id="UP001403385">
    <property type="component" value="Unassembled WGS sequence"/>
</dbReference>
<sequence length="137" mass="16161">MNTFYLTPQQTEEVVCKDSEALIEKFLSENVDFFEVNFWGLYQCKIHTEDDIMFLAEACEELFTERKEIKHYVFLDDGAVVIEANSTDEINVQVTIKLTPTLNIKDLHIETIRMSIKDYMLSWKYLAYQISEFINKP</sequence>
<accession>A0AAW9S2T2</accession>
<keyword evidence="2" id="KW-1185">Reference proteome</keyword>
<evidence type="ECO:0000313" key="1">
    <source>
        <dbReference type="EMBL" id="MEN7547381.1"/>
    </source>
</evidence>
<comment type="caution">
    <text evidence="1">The sequence shown here is derived from an EMBL/GenBank/DDBJ whole genome shotgun (WGS) entry which is preliminary data.</text>
</comment>
<evidence type="ECO:0000313" key="2">
    <source>
        <dbReference type="Proteomes" id="UP001403385"/>
    </source>
</evidence>
<proteinExistence type="predicted"/>
<dbReference type="AlphaFoldDB" id="A0AAW9S2T2"/>
<name>A0AAW9S2T2_9BACT</name>
<dbReference type="EMBL" id="JBDKWZ010000002">
    <property type="protein sequence ID" value="MEN7547381.1"/>
    <property type="molecule type" value="Genomic_DNA"/>
</dbReference>
<organism evidence="1 2">
    <name type="scientific">Rapidithrix thailandica</name>
    <dbReference type="NCBI Taxonomy" id="413964"/>
    <lineage>
        <taxon>Bacteria</taxon>
        <taxon>Pseudomonadati</taxon>
        <taxon>Bacteroidota</taxon>
        <taxon>Cytophagia</taxon>
        <taxon>Cytophagales</taxon>
        <taxon>Flammeovirgaceae</taxon>
        <taxon>Rapidithrix</taxon>
    </lineage>
</organism>
<gene>
    <name evidence="1" type="ORF">AAG747_05655</name>
</gene>
<reference evidence="1 2" key="1">
    <citation type="submission" date="2024-04" db="EMBL/GenBank/DDBJ databases">
        <title>Novel genus in family Flammeovirgaceae.</title>
        <authorList>
            <person name="Nguyen T.H."/>
            <person name="Vuong T.Q."/>
            <person name="Le H."/>
            <person name="Kim S.-G."/>
        </authorList>
    </citation>
    <scope>NUCLEOTIDE SEQUENCE [LARGE SCALE GENOMIC DNA]</scope>
    <source>
        <strain evidence="1 2">JCM 23209</strain>
    </source>
</reference>